<evidence type="ECO:0000313" key="2">
    <source>
        <dbReference type="Proteomes" id="UP001431775"/>
    </source>
</evidence>
<sequence length="28" mass="3073">MAAESGWINDPNDLIYIDGTYLFGLVAN</sequence>
<dbReference type="RefSeq" id="WP_281463406.1">
    <property type="nucleotide sequence ID" value="NZ_JASBAN010000001.1"/>
</dbReference>
<gene>
    <name evidence="1" type="ORF">QJV33_08240</name>
</gene>
<evidence type="ECO:0008006" key="3">
    <source>
        <dbReference type="Google" id="ProtNLM"/>
    </source>
</evidence>
<proteinExistence type="predicted"/>
<reference evidence="1" key="1">
    <citation type="submission" date="2023-05" db="EMBL/GenBank/DDBJ databases">
        <title>Whole genome sequence of Commensalibacter sp.</title>
        <authorList>
            <person name="Charoenyingcharoen P."/>
            <person name="Yukphan P."/>
        </authorList>
    </citation>
    <scope>NUCLEOTIDE SEQUENCE</scope>
    <source>
        <strain evidence="1">TBRC 10068</strain>
    </source>
</reference>
<dbReference type="Proteomes" id="UP001431775">
    <property type="component" value="Unassembled WGS sequence"/>
</dbReference>
<evidence type="ECO:0000313" key="1">
    <source>
        <dbReference type="EMBL" id="MDI2113261.1"/>
    </source>
</evidence>
<comment type="caution">
    <text evidence="1">The sequence shown here is derived from an EMBL/GenBank/DDBJ whole genome shotgun (WGS) entry which is preliminary data.</text>
</comment>
<name>A0ABT6Q8M5_9PROT</name>
<protein>
    <recommendedName>
        <fullName evidence="3">Transposase</fullName>
    </recommendedName>
</protein>
<organism evidence="1 2">
    <name type="scientific">Commensalibacter nepenthis</name>
    <dbReference type="NCBI Taxonomy" id="3043872"/>
    <lineage>
        <taxon>Bacteria</taxon>
        <taxon>Pseudomonadati</taxon>
        <taxon>Pseudomonadota</taxon>
        <taxon>Alphaproteobacteria</taxon>
        <taxon>Acetobacterales</taxon>
        <taxon>Acetobacteraceae</taxon>
    </lineage>
</organism>
<keyword evidence="2" id="KW-1185">Reference proteome</keyword>
<dbReference type="SUPFAM" id="SSF75005">
    <property type="entry name" value="Arabinanase/levansucrase/invertase"/>
    <property type="match status" value="1"/>
</dbReference>
<accession>A0ABT6Q8M5</accession>
<dbReference type="InterPro" id="IPR023296">
    <property type="entry name" value="Glyco_hydro_beta-prop_sf"/>
</dbReference>
<dbReference type="EMBL" id="JASBAN010000001">
    <property type="protein sequence ID" value="MDI2113261.1"/>
    <property type="molecule type" value="Genomic_DNA"/>
</dbReference>